<dbReference type="InterPro" id="IPR011701">
    <property type="entry name" value="MFS"/>
</dbReference>
<feature type="domain" description="Major facilitator superfamily (MFS) profile" evidence="9">
    <location>
        <begin position="55"/>
        <end position="515"/>
    </location>
</feature>
<feature type="transmembrane region" description="Helical" evidence="8">
    <location>
        <begin position="183"/>
        <end position="202"/>
    </location>
</feature>
<feature type="transmembrane region" description="Helical" evidence="8">
    <location>
        <begin position="241"/>
        <end position="261"/>
    </location>
</feature>
<feature type="transmembrane region" description="Helical" evidence="8">
    <location>
        <begin position="490"/>
        <end position="513"/>
    </location>
</feature>
<feature type="transmembrane region" description="Helical" evidence="8">
    <location>
        <begin position="208"/>
        <end position="229"/>
    </location>
</feature>
<dbReference type="OrthoDB" id="102502at2"/>
<dbReference type="InterPro" id="IPR004638">
    <property type="entry name" value="EmrB-like"/>
</dbReference>
<evidence type="ECO:0000256" key="1">
    <source>
        <dbReference type="ARBA" id="ARBA00004651"/>
    </source>
</evidence>
<evidence type="ECO:0000256" key="8">
    <source>
        <dbReference type="SAM" id="Phobius"/>
    </source>
</evidence>
<name>A0A4Q9DDD2_9BACL</name>
<feature type="transmembrane region" description="Helical" evidence="8">
    <location>
        <begin position="446"/>
        <end position="463"/>
    </location>
</feature>
<dbReference type="GO" id="GO:0005886">
    <property type="term" value="C:plasma membrane"/>
    <property type="evidence" value="ECO:0007669"/>
    <property type="project" value="UniProtKB-SubCell"/>
</dbReference>
<evidence type="ECO:0000259" key="9">
    <source>
        <dbReference type="PROSITE" id="PS50850"/>
    </source>
</evidence>
<evidence type="ECO:0000313" key="10">
    <source>
        <dbReference type="EMBL" id="TBL69103.1"/>
    </source>
</evidence>
<evidence type="ECO:0000256" key="4">
    <source>
        <dbReference type="ARBA" id="ARBA00022475"/>
    </source>
</evidence>
<sequence>MHEINDFYENNKLDAMQCQILQYSNRTEILAEKDQEGWMRMERTATGTARSRGWFMVFICLGVFVVYLDSTIVNVALSEMQKKLEVGMNSLQWVIDGYTLTFACLLLMAGTVGDVLGHKRLFTIGMFGFTAFSACCGLAGSIGELVAFRFLQGTFGAFLIPASLAIIRNLYEEPVARAKAIGIWAGLGGLALAAGPLIGGWLTETSGWQSIFWINVPIGVIVSAILFAFKRETARNLSRSLDLPGQLLFIMAIGALTYALIEGQTLGWHSASILGCFGAFVLLLAAFLLREARAKEPLLPLSLFRNSVFNVACCVNFFGFFGLFAVVFLMTLYFQNVNGWSPTEAGARFLSLNVSIMIAAYAGSSLGSRVPSAFLIPAGMLAMGGSLMALTAVEPGSPYANYAWALIGIGIGISFAGASATVALMSSVPLQMAGTASGVTNTFRQLSAVLGVALSGTLVSAHLPDASSEAIQSLRSGDTAVGFTAGMHEAFLVAAVGCFFVAATAAVILLAAARRKATSYAGRERPERKKLQPESD</sequence>
<keyword evidence="11" id="KW-1185">Reference proteome</keyword>
<dbReference type="CDD" id="cd17321">
    <property type="entry name" value="MFS_MMR_MDR_like"/>
    <property type="match status" value="1"/>
</dbReference>
<dbReference type="Pfam" id="PF07690">
    <property type="entry name" value="MFS_1"/>
    <property type="match status" value="1"/>
</dbReference>
<feature type="transmembrane region" description="Helical" evidence="8">
    <location>
        <begin position="97"/>
        <end position="117"/>
    </location>
</feature>
<comment type="caution">
    <text evidence="10">The sequence shown here is derived from an EMBL/GenBank/DDBJ whole genome shotgun (WGS) entry which is preliminary data.</text>
</comment>
<feature type="transmembrane region" description="Helical" evidence="8">
    <location>
        <begin position="149"/>
        <end position="171"/>
    </location>
</feature>
<comment type="subcellular location">
    <subcellularLocation>
        <location evidence="1">Cell membrane</location>
        <topology evidence="1">Multi-pass membrane protein</topology>
    </subcellularLocation>
</comment>
<dbReference type="NCBIfam" id="TIGR00711">
    <property type="entry name" value="efflux_EmrB"/>
    <property type="match status" value="1"/>
</dbReference>
<evidence type="ECO:0000313" key="11">
    <source>
        <dbReference type="Proteomes" id="UP000293142"/>
    </source>
</evidence>
<protein>
    <submittedName>
        <fullName evidence="10">DHA2 family efflux MFS transporter permease subunit</fullName>
    </submittedName>
</protein>
<feature type="transmembrane region" description="Helical" evidence="8">
    <location>
        <begin position="399"/>
        <end position="425"/>
    </location>
</feature>
<feature type="transmembrane region" description="Helical" evidence="8">
    <location>
        <begin position="267"/>
        <end position="289"/>
    </location>
</feature>
<dbReference type="Proteomes" id="UP000293142">
    <property type="component" value="Unassembled WGS sequence"/>
</dbReference>
<gene>
    <name evidence="10" type="ORF">EYB31_37065</name>
</gene>
<keyword evidence="5 8" id="KW-0812">Transmembrane</keyword>
<comment type="similarity">
    <text evidence="2">Belongs to the major facilitator superfamily. EmrB family.</text>
</comment>
<proteinExistence type="inferred from homology"/>
<reference evidence="10 11" key="1">
    <citation type="submission" date="2019-02" db="EMBL/GenBank/DDBJ databases">
        <title>Paenibacillus sp. nov., isolated from surface-sterilized tissue of Thalictrum simplex L.</title>
        <authorList>
            <person name="Tuo L."/>
        </authorList>
    </citation>
    <scope>NUCLEOTIDE SEQUENCE [LARGE SCALE GENOMIC DNA]</scope>
    <source>
        <strain evidence="10 11">N2SHLJ1</strain>
    </source>
</reference>
<dbReference type="SUPFAM" id="SSF103473">
    <property type="entry name" value="MFS general substrate transporter"/>
    <property type="match status" value="2"/>
</dbReference>
<evidence type="ECO:0000256" key="5">
    <source>
        <dbReference type="ARBA" id="ARBA00022692"/>
    </source>
</evidence>
<dbReference type="EMBL" id="SIRE01000041">
    <property type="protein sequence ID" value="TBL69103.1"/>
    <property type="molecule type" value="Genomic_DNA"/>
</dbReference>
<dbReference type="AlphaFoldDB" id="A0A4Q9DDD2"/>
<dbReference type="Gene3D" id="1.20.1250.20">
    <property type="entry name" value="MFS general substrate transporter like domains"/>
    <property type="match status" value="1"/>
</dbReference>
<keyword evidence="4" id="KW-1003">Cell membrane</keyword>
<feature type="transmembrane region" description="Helical" evidence="8">
    <location>
        <begin position="374"/>
        <end position="393"/>
    </location>
</feature>
<evidence type="ECO:0000256" key="3">
    <source>
        <dbReference type="ARBA" id="ARBA00022448"/>
    </source>
</evidence>
<keyword evidence="7 8" id="KW-0472">Membrane</keyword>
<organism evidence="10 11">
    <name type="scientific">Paenibacillus thalictri</name>
    <dbReference type="NCBI Taxonomy" id="2527873"/>
    <lineage>
        <taxon>Bacteria</taxon>
        <taxon>Bacillati</taxon>
        <taxon>Bacillota</taxon>
        <taxon>Bacilli</taxon>
        <taxon>Bacillales</taxon>
        <taxon>Paenibacillaceae</taxon>
        <taxon>Paenibacillus</taxon>
    </lineage>
</organism>
<dbReference type="InterPro" id="IPR020846">
    <property type="entry name" value="MFS_dom"/>
</dbReference>
<feature type="transmembrane region" description="Helical" evidence="8">
    <location>
        <begin position="309"/>
        <end position="333"/>
    </location>
</feature>
<evidence type="ECO:0000256" key="7">
    <source>
        <dbReference type="ARBA" id="ARBA00023136"/>
    </source>
</evidence>
<evidence type="ECO:0000256" key="6">
    <source>
        <dbReference type="ARBA" id="ARBA00022989"/>
    </source>
</evidence>
<dbReference type="PANTHER" id="PTHR42718:SF9">
    <property type="entry name" value="MAJOR FACILITATOR SUPERFAMILY MULTIDRUG TRANSPORTER MFSC"/>
    <property type="match status" value="1"/>
</dbReference>
<dbReference type="GO" id="GO:0022857">
    <property type="term" value="F:transmembrane transporter activity"/>
    <property type="evidence" value="ECO:0007669"/>
    <property type="project" value="InterPro"/>
</dbReference>
<accession>A0A4Q9DDD2</accession>
<feature type="transmembrane region" description="Helical" evidence="8">
    <location>
        <begin position="345"/>
        <end position="362"/>
    </location>
</feature>
<feature type="transmembrane region" description="Helical" evidence="8">
    <location>
        <begin position="53"/>
        <end position="77"/>
    </location>
</feature>
<dbReference type="Gene3D" id="1.20.1720.10">
    <property type="entry name" value="Multidrug resistance protein D"/>
    <property type="match status" value="1"/>
</dbReference>
<dbReference type="PROSITE" id="PS50850">
    <property type="entry name" value="MFS"/>
    <property type="match status" value="1"/>
</dbReference>
<keyword evidence="6 8" id="KW-1133">Transmembrane helix</keyword>
<feature type="transmembrane region" description="Helical" evidence="8">
    <location>
        <begin position="124"/>
        <end position="143"/>
    </location>
</feature>
<dbReference type="PANTHER" id="PTHR42718">
    <property type="entry name" value="MAJOR FACILITATOR SUPERFAMILY MULTIDRUG TRANSPORTER MFSC"/>
    <property type="match status" value="1"/>
</dbReference>
<dbReference type="InterPro" id="IPR036259">
    <property type="entry name" value="MFS_trans_sf"/>
</dbReference>
<evidence type="ECO:0000256" key="2">
    <source>
        <dbReference type="ARBA" id="ARBA00008537"/>
    </source>
</evidence>
<keyword evidence="3" id="KW-0813">Transport</keyword>